<feature type="binding site" evidence="4">
    <location>
        <position position="121"/>
    </location>
    <ligand>
        <name>ATP</name>
        <dbReference type="ChEBI" id="CHEBI:30616"/>
    </ligand>
</feature>
<feature type="region of interest" description="Disordered" evidence="5">
    <location>
        <begin position="414"/>
        <end position="436"/>
    </location>
</feature>
<dbReference type="InterPro" id="IPR050629">
    <property type="entry name" value="STE20/SPS1-PAK"/>
</dbReference>
<dbReference type="PROSITE" id="PS00108">
    <property type="entry name" value="PROTEIN_KINASE_ST"/>
    <property type="match status" value="1"/>
</dbReference>
<dbReference type="Gene3D" id="1.10.510.10">
    <property type="entry name" value="Transferase(Phosphotransferase) domain 1"/>
    <property type="match status" value="1"/>
</dbReference>
<dbReference type="SMART" id="SM00220">
    <property type="entry name" value="S_TKc"/>
    <property type="match status" value="1"/>
</dbReference>
<dbReference type="InterPro" id="IPR011009">
    <property type="entry name" value="Kinase-like_dom_sf"/>
</dbReference>
<dbReference type="EC" id="2.7.11.1" evidence="1"/>
<feature type="compositionally biased region" description="Acidic residues" evidence="5">
    <location>
        <begin position="427"/>
        <end position="436"/>
    </location>
</feature>
<proteinExistence type="predicted"/>
<dbReference type="InterPro" id="IPR008271">
    <property type="entry name" value="Ser/Thr_kinase_AS"/>
</dbReference>
<feature type="region of interest" description="Disordered" evidence="5">
    <location>
        <begin position="28"/>
        <end position="55"/>
    </location>
</feature>
<evidence type="ECO:0000259" key="6">
    <source>
        <dbReference type="PROSITE" id="PS50011"/>
    </source>
</evidence>
<protein>
    <recommendedName>
        <fullName evidence="1">non-specific serine/threonine protein kinase</fullName>
        <ecNumber evidence="1">2.7.11.1</ecNumber>
    </recommendedName>
</protein>
<dbReference type="Proteomes" id="UP001476247">
    <property type="component" value="Unassembled WGS sequence"/>
</dbReference>
<feature type="compositionally biased region" description="Polar residues" evidence="5">
    <location>
        <begin position="28"/>
        <end position="49"/>
    </location>
</feature>
<evidence type="ECO:0000256" key="1">
    <source>
        <dbReference type="ARBA" id="ARBA00012513"/>
    </source>
</evidence>
<keyword evidence="3 4" id="KW-0067">ATP-binding</keyword>
<dbReference type="SUPFAM" id="SSF56112">
    <property type="entry name" value="Protein kinase-like (PK-like)"/>
    <property type="match status" value="1"/>
</dbReference>
<organism evidence="7 8">
    <name type="scientific">Helicostylum pulchrum</name>
    <dbReference type="NCBI Taxonomy" id="562976"/>
    <lineage>
        <taxon>Eukaryota</taxon>
        <taxon>Fungi</taxon>
        <taxon>Fungi incertae sedis</taxon>
        <taxon>Mucoromycota</taxon>
        <taxon>Mucoromycotina</taxon>
        <taxon>Mucoromycetes</taxon>
        <taxon>Mucorales</taxon>
        <taxon>Mucorineae</taxon>
        <taxon>Mucoraceae</taxon>
        <taxon>Helicostylum</taxon>
    </lineage>
</organism>
<evidence type="ECO:0000256" key="5">
    <source>
        <dbReference type="SAM" id="MobiDB-lite"/>
    </source>
</evidence>
<evidence type="ECO:0000313" key="8">
    <source>
        <dbReference type="Proteomes" id="UP001476247"/>
    </source>
</evidence>
<dbReference type="PANTHER" id="PTHR48012">
    <property type="entry name" value="STERILE20-LIKE KINASE, ISOFORM B-RELATED"/>
    <property type="match status" value="1"/>
</dbReference>
<dbReference type="InterPro" id="IPR017441">
    <property type="entry name" value="Protein_kinase_ATP_BS"/>
</dbReference>
<gene>
    <name evidence="7" type="ORF">HPULCUR_011491</name>
</gene>
<dbReference type="PROSITE" id="PS50011">
    <property type="entry name" value="PROTEIN_KINASE_DOM"/>
    <property type="match status" value="1"/>
</dbReference>
<reference evidence="7 8" key="1">
    <citation type="submission" date="2024-04" db="EMBL/GenBank/DDBJ databases">
        <title>genome sequences of Mucor flavus KT1a and Helicostylum pulchrum KT1b strains isolation_sourced from the surface of a dry-aged beef.</title>
        <authorList>
            <person name="Toyotome T."/>
            <person name="Hosono M."/>
            <person name="Torimaru M."/>
            <person name="Fukuda K."/>
            <person name="Mikami N."/>
        </authorList>
    </citation>
    <scope>NUCLEOTIDE SEQUENCE [LARGE SCALE GENOMIC DNA]</scope>
    <source>
        <strain evidence="7 8">KT1b</strain>
    </source>
</reference>
<accession>A0ABP9YG79</accession>
<evidence type="ECO:0000256" key="4">
    <source>
        <dbReference type="PROSITE-ProRule" id="PRU10141"/>
    </source>
</evidence>
<feature type="region of interest" description="Disordered" evidence="5">
    <location>
        <begin position="457"/>
        <end position="491"/>
    </location>
</feature>
<evidence type="ECO:0000256" key="2">
    <source>
        <dbReference type="ARBA" id="ARBA00022741"/>
    </source>
</evidence>
<sequence>MDQLTPLSSPVTVSRSNSINQLFTRRSRANTLESQTQAPDNNVSNNTSLVKKPLSRQRSISELVSRVKHSLRSNSTSSRKRLQSYSACAQDYDVLRRIGSGATASVYSAVYKPTQVVIAIKTVDLDEAALDDSRLDALRKEIQIMTLCRHKHLLQVYQSFVHCSQLYIVTPVMSAGSCHDLLLRCHKIGFEEPIVACIMKQVALGLEYLHENELVHRDIKSANMLIEFDTGIVKLADFGVSNHLLANLNELPKNATYFRQQMEEFGTDGVLKFQANNSFPVTPKKARRSFVGTPCWMAPEILLNQDYDTKVDIWSLGITCIELACGKPPFLEYDPMTIFSMIIEDPSPTLHTNQIGYVPSPCIQDFIDKCLDKTAANRINIIEAINHPFLKKASSHHLLQKYLARKPELNKRDYITSRSSKNKKQQEEEEEEDDSWDELDFINSTWNFNEEEQFTTTLKPPPVHTKYLNRVNPDTDSPITPNDDDDSLAYRREQDFLMTKDYYY</sequence>
<evidence type="ECO:0000313" key="7">
    <source>
        <dbReference type="EMBL" id="GAA5805964.1"/>
    </source>
</evidence>
<dbReference type="PROSITE" id="PS00107">
    <property type="entry name" value="PROTEIN_KINASE_ATP"/>
    <property type="match status" value="1"/>
</dbReference>
<name>A0ABP9YG79_9FUNG</name>
<dbReference type="PANTHER" id="PTHR48012:SF16">
    <property type="entry name" value="NON-SPECIFIC SERINE_THREONINE PROTEIN KINASE"/>
    <property type="match status" value="1"/>
</dbReference>
<keyword evidence="8" id="KW-1185">Reference proteome</keyword>
<evidence type="ECO:0000256" key="3">
    <source>
        <dbReference type="ARBA" id="ARBA00022840"/>
    </source>
</evidence>
<keyword evidence="2 4" id="KW-0547">Nucleotide-binding</keyword>
<dbReference type="Pfam" id="PF00069">
    <property type="entry name" value="Pkinase"/>
    <property type="match status" value="2"/>
</dbReference>
<dbReference type="EMBL" id="BAABUJ010000054">
    <property type="protein sequence ID" value="GAA5805964.1"/>
    <property type="molecule type" value="Genomic_DNA"/>
</dbReference>
<comment type="caution">
    <text evidence="7">The sequence shown here is derived from an EMBL/GenBank/DDBJ whole genome shotgun (WGS) entry which is preliminary data.</text>
</comment>
<feature type="domain" description="Protein kinase" evidence="6">
    <location>
        <begin position="92"/>
        <end position="390"/>
    </location>
</feature>
<dbReference type="InterPro" id="IPR000719">
    <property type="entry name" value="Prot_kinase_dom"/>
</dbReference>
<dbReference type="Gene3D" id="3.30.200.20">
    <property type="entry name" value="Phosphorylase Kinase, domain 1"/>
    <property type="match status" value="1"/>
</dbReference>